<name>A0A7X4WSH0_9GAMM</name>
<comment type="caution">
    <text evidence="1">The sequence shown here is derived from an EMBL/GenBank/DDBJ whole genome shotgun (WGS) entry which is preliminary data.</text>
</comment>
<evidence type="ECO:0000313" key="2">
    <source>
        <dbReference type="Proteomes" id="UP000465712"/>
    </source>
</evidence>
<dbReference type="AlphaFoldDB" id="A0A7X4WSH0"/>
<protein>
    <submittedName>
        <fullName evidence="1">3-ketoacyl-ACP reductase</fullName>
    </submittedName>
</protein>
<dbReference type="Proteomes" id="UP000465712">
    <property type="component" value="Unassembled WGS sequence"/>
</dbReference>
<reference evidence="1 2" key="1">
    <citation type="submission" date="2017-05" db="EMBL/GenBank/DDBJ databases">
        <title>High clonality and local adaptation shapes Vibrionaceae linages within an endangered oasis.</title>
        <authorList>
            <person name="Vazquez-Rosas-Landa M."/>
        </authorList>
    </citation>
    <scope>NUCLEOTIDE SEQUENCE [LARGE SCALE GENOMIC DNA]</scope>
    <source>
        <strain evidence="1 2">P46_P4S1P180</strain>
    </source>
</reference>
<organism evidence="1 2">
    <name type="scientific">Photobacterium halotolerans</name>
    <dbReference type="NCBI Taxonomy" id="265726"/>
    <lineage>
        <taxon>Bacteria</taxon>
        <taxon>Pseudomonadati</taxon>
        <taxon>Pseudomonadota</taxon>
        <taxon>Gammaproteobacteria</taxon>
        <taxon>Vibrionales</taxon>
        <taxon>Vibrionaceae</taxon>
        <taxon>Photobacterium</taxon>
    </lineage>
</organism>
<evidence type="ECO:0000313" key="1">
    <source>
        <dbReference type="EMBL" id="NAW65143.1"/>
    </source>
</evidence>
<dbReference type="EMBL" id="WXWW01000121">
    <property type="protein sequence ID" value="NAW65143.1"/>
    <property type="molecule type" value="Genomic_DNA"/>
</dbReference>
<proteinExistence type="predicted"/>
<dbReference type="OrthoDB" id="5825019at2"/>
<accession>A0A7X4WSH0</accession>
<gene>
    <name evidence="1" type="ORF">CAG72_07925</name>
</gene>
<sequence length="31" mass="3284">MSLLTKITVYLSLLMLVIGGGLALYAIVYGP</sequence>